<keyword evidence="2" id="KW-0004">4Fe-4S</keyword>
<dbReference type="GO" id="GO:0005886">
    <property type="term" value="C:plasma membrane"/>
    <property type="evidence" value="ECO:0007669"/>
    <property type="project" value="TreeGrafter"/>
</dbReference>
<proteinExistence type="inferred from homology"/>
<dbReference type="GO" id="GO:0016491">
    <property type="term" value="F:oxidoreductase activity"/>
    <property type="evidence" value="ECO:0007669"/>
    <property type="project" value="UniProtKB-KW"/>
</dbReference>
<accession>A0A7J3V190</accession>
<dbReference type="GO" id="GO:0046872">
    <property type="term" value="F:metal ion binding"/>
    <property type="evidence" value="ECO:0007669"/>
    <property type="project" value="UniProtKB-KW"/>
</dbReference>
<evidence type="ECO:0000256" key="6">
    <source>
        <dbReference type="ARBA" id="ARBA00023014"/>
    </source>
</evidence>
<keyword evidence="5" id="KW-0408">Iron</keyword>
<comment type="similarity">
    <text evidence="1">Belongs to the HdrC family.</text>
</comment>
<evidence type="ECO:0000256" key="2">
    <source>
        <dbReference type="ARBA" id="ARBA00022485"/>
    </source>
</evidence>
<protein>
    <submittedName>
        <fullName evidence="8">(Fe-S)-binding protein</fullName>
    </submittedName>
</protein>
<dbReference type="AlphaFoldDB" id="A0A7J3V190"/>
<gene>
    <name evidence="8" type="ORF">ENL91_03770</name>
</gene>
<dbReference type="InterPro" id="IPR017900">
    <property type="entry name" value="4Fe4S_Fe_S_CS"/>
</dbReference>
<dbReference type="InterPro" id="IPR009051">
    <property type="entry name" value="Helical_ferredxn"/>
</dbReference>
<dbReference type="GO" id="GO:0051539">
    <property type="term" value="F:4 iron, 4 sulfur cluster binding"/>
    <property type="evidence" value="ECO:0007669"/>
    <property type="project" value="UniProtKB-KW"/>
</dbReference>
<dbReference type="Pfam" id="PF02754">
    <property type="entry name" value="CCG"/>
    <property type="match status" value="2"/>
</dbReference>
<evidence type="ECO:0000313" key="8">
    <source>
        <dbReference type="EMBL" id="HHI49270.1"/>
    </source>
</evidence>
<evidence type="ECO:0000259" key="7">
    <source>
        <dbReference type="PROSITE" id="PS51379"/>
    </source>
</evidence>
<sequence>MRNESQVYMMSKNIAEIASTCTLCGACVEVCPFFKATNNPKYGAMAKVEAAISLFEGKDLNEEDLKTLFLCTRCDGCHSSCPMDIPISVVVQAARAELRKRNMVPEKYKTIADAIIKMGSPMAAPPEKRTACLPEGFKPPEKAKYLYVPGCWSGIKLPETAKATIELLIKSGLDFTTLGEKEWCCGLFLIDTGMLEEAKKLAEKNTVLFESTGARTVVTECPSCYDVFKNVYPALFRKPEYEVVHISELLDQLVKEGRISPSAAQGKRIIYKDPCPLVRRTGTIQPPREVLRRIGDLVEYKESGKEAVCCGAPAGVKPLYPDIANKLAEMLMSEAKEKGAEVGVGCAFCMYHMGGLPKEAGYPPIKTLSQLVLESLKK</sequence>
<dbReference type="Pfam" id="PF13183">
    <property type="entry name" value="Fer4_8"/>
    <property type="match status" value="1"/>
</dbReference>
<dbReference type="InterPro" id="IPR051460">
    <property type="entry name" value="HdrC_iron-sulfur_subunit"/>
</dbReference>
<dbReference type="PANTHER" id="PTHR43255">
    <property type="entry name" value="IRON-SULFUR-BINDING OXIDOREDUCTASE FADF-RELATED-RELATED"/>
    <property type="match status" value="1"/>
</dbReference>
<evidence type="ECO:0000256" key="5">
    <source>
        <dbReference type="ARBA" id="ARBA00023004"/>
    </source>
</evidence>
<evidence type="ECO:0000256" key="3">
    <source>
        <dbReference type="ARBA" id="ARBA00022723"/>
    </source>
</evidence>
<dbReference type="PROSITE" id="PS51379">
    <property type="entry name" value="4FE4S_FER_2"/>
    <property type="match status" value="1"/>
</dbReference>
<keyword evidence="3" id="KW-0479">Metal-binding</keyword>
<name>A0A7J3V190_9CREN</name>
<dbReference type="SUPFAM" id="SSF46548">
    <property type="entry name" value="alpha-helical ferredoxin"/>
    <property type="match status" value="1"/>
</dbReference>
<dbReference type="Gene3D" id="1.10.1060.10">
    <property type="entry name" value="Alpha-helical ferredoxin"/>
    <property type="match status" value="1"/>
</dbReference>
<evidence type="ECO:0000256" key="1">
    <source>
        <dbReference type="ARBA" id="ARBA00007097"/>
    </source>
</evidence>
<keyword evidence="6" id="KW-0411">Iron-sulfur</keyword>
<evidence type="ECO:0000256" key="4">
    <source>
        <dbReference type="ARBA" id="ARBA00023002"/>
    </source>
</evidence>
<organism evidence="8">
    <name type="scientific">Candidatus Methanosuratincola petrocarbonis</name>
    <name type="common">ex Vanwonterghem et al. 2016</name>
    <dbReference type="NCBI Taxonomy" id="1867261"/>
    <lineage>
        <taxon>Archaea</taxon>
        <taxon>Thermoproteota</taxon>
        <taxon>Methanosuratincolia</taxon>
        <taxon>Candidatus Methanomethylicales</taxon>
        <taxon>Candidatus Methanomethylicaceae</taxon>
        <taxon>Candidatus Methanosuratincola (ex Vanwonterghem et al. 2016)</taxon>
    </lineage>
</organism>
<dbReference type="PANTHER" id="PTHR43255:SF1">
    <property type="entry name" value="IRON-SULFUR-BINDING OXIDOREDUCTASE FADF-RELATED"/>
    <property type="match status" value="1"/>
</dbReference>
<dbReference type="InterPro" id="IPR004017">
    <property type="entry name" value="Cys_rich_dom"/>
</dbReference>
<comment type="caution">
    <text evidence="8">The sequence shown here is derived from an EMBL/GenBank/DDBJ whole genome shotgun (WGS) entry which is preliminary data.</text>
</comment>
<feature type="domain" description="4Fe-4S ferredoxin-type" evidence="7">
    <location>
        <begin position="12"/>
        <end position="42"/>
    </location>
</feature>
<dbReference type="PROSITE" id="PS00198">
    <property type="entry name" value="4FE4S_FER_1"/>
    <property type="match status" value="2"/>
</dbReference>
<dbReference type="InterPro" id="IPR017896">
    <property type="entry name" value="4Fe4S_Fe-S-bd"/>
</dbReference>
<reference evidence="8" key="1">
    <citation type="journal article" date="2020" name="mSystems">
        <title>Genome- and Community-Level Interaction Insights into Carbon Utilization and Element Cycling Functions of Hydrothermarchaeota in Hydrothermal Sediment.</title>
        <authorList>
            <person name="Zhou Z."/>
            <person name="Liu Y."/>
            <person name="Xu W."/>
            <person name="Pan J."/>
            <person name="Luo Z.H."/>
            <person name="Li M."/>
        </authorList>
    </citation>
    <scope>NUCLEOTIDE SEQUENCE [LARGE SCALE GENOMIC DNA]</scope>
    <source>
        <strain evidence="8">SpSt-1038</strain>
    </source>
</reference>
<dbReference type="EMBL" id="DRVT01000048">
    <property type="protein sequence ID" value="HHI49270.1"/>
    <property type="molecule type" value="Genomic_DNA"/>
</dbReference>
<keyword evidence="4" id="KW-0560">Oxidoreductase</keyword>